<evidence type="ECO:0000256" key="8">
    <source>
        <dbReference type="HAMAP-Rule" id="MF_01937"/>
    </source>
</evidence>
<sequence length="287" mass="31073">MNQWLLAIRPKTLGISLVPVLVGSSLAWTETSQFSWVTAIAALLGALLIQIGTNLHNDAADFERGADTKDRMGPARATAEGWFTATEVKQAAYLSFGTAFLIGIYLAWIGGWPIIALGLISLTAGYAYTGGPKPIAYSASGELFVFLFFGLAAVMGSYYIQTLTLSLNAFAAACAVGFLAAAVLLVNNYRDLDTDRIAHKLTLVFHLGRKRARILYGFLLLTPFLLPLILGKETPSIWLPLVVLPWAVMLLQRFISTPAGPEFNQLLAHTAKLQLMFGLLLSLGLLI</sequence>
<evidence type="ECO:0000256" key="6">
    <source>
        <dbReference type="ARBA" id="ARBA00022989"/>
    </source>
</evidence>
<dbReference type="GO" id="GO:0009234">
    <property type="term" value="P:menaquinone biosynthetic process"/>
    <property type="evidence" value="ECO:0007669"/>
    <property type="project" value="UniProtKB-UniRule"/>
</dbReference>
<dbReference type="PIRSF" id="PIRSF005355">
    <property type="entry name" value="UBIAD1"/>
    <property type="match status" value="1"/>
</dbReference>
<dbReference type="GO" id="GO:0005886">
    <property type="term" value="C:plasma membrane"/>
    <property type="evidence" value="ECO:0007669"/>
    <property type="project" value="UniProtKB-SubCell"/>
</dbReference>
<keyword evidence="5 8" id="KW-0812">Transmembrane</keyword>
<feature type="transmembrane region" description="Helical" evidence="8">
    <location>
        <begin position="237"/>
        <end position="254"/>
    </location>
</feature>
<keyword evidence="3 8" id="KW-1003">Cell membrane</keyword>
<evidence type="ECO:0000256" key="3">
    <source>
        <dbReference type="ARBA" id="ARBA00022475"/>
    </source>
</evidence>
<feature type="transmembrane region" description="Helical" evidence="8">
    <location>
        <begin position="214"/>
        <end position="231"/>
    </location>
</feature>
<feature type="transmembrane region" description="Helical" evidence="8">
    <location>
        <begin position="91"/>
        <end position="108"/>
    </location>
</feature>
<feature type="transmembrane region" description="Helical" evidence="8">
    <location>
        <begin position="12"/>
        <end position="28"/>
    </location>
</feature>
<evidence type="ECO:0000313" key="11">
    <source>
        <dbReference type="Proteomes" id="UP000254771"/>
    </source>
</evidence>
<dbReference type="AlphaFoldDB" id="A0A370DF79"/>
<evidence type="ECO:0000256" key="9">
    <source>
        <dbReference type="NCBIfam" id="TIGR00751"/>
    </source>
</evidence>
<dbReference type="InterPro" id="IPR000537">
    <property type="entry name" value="UbiA_prenyltransferase"/>
</dbReference>
<dbReference type="GO" id="GO:0042371">
    <property type="term" value="P:vitamin K biosynthetic process"/>
    <property type="evidence" value="ECO:0007669"/>
    <property type="project" value="TreeGrafter"/>
</dbReference>
<feature type="transmembrane region" description="Helical" evidence="8">
    <location>
        <begin position="34"/>
        <end position="55"/>
    </location>
</feature>
<dbReference type="Pfam" id="PF01040">
    <property type="entry name" value="UbiA"/>
    <property type="match status" value="1"/>
</dbReference>
<dbReference type="EMBL" id="QFXE01000018">
    <property type="protein sequence ID" value="RDH83569.1"/>
    <property type="molecule type" value="Genomic_DNA"/>
</dbReference>
<dbReference type="GO" id="GO:0046428">
    <property type="term" value="F:1,4-dihydroxy-2-naphthoate polyprenyltransferase activity"/>
    <property type="evidence" value="ECO:0007669"/>
    <property type="project" value="UniProtKB-UniRule"/>
</dbReference>
<dbReference type="HAMAP" id="MF_01937">
    <property type="entry name" value="MenA_1"/>
    <property type="match status" value="1"/>
</dbReference>
<dbReference type="Proteomes" id="UP000254771">
    <property type="component" value="Unassembled WGS sequence"/>
</dbReference>
<reference evidence="10 11" key="1">
    <citation type="journal article" date="2018" name="ISME J.">
        <title>Endosymbiont genomes yield clues of tubeworm success.</title>
        <authorList>
            <person name="Li Y."/>
            <person name="Liles M.R."/>
            <person name="Halanych K.M."/>
        </authorList>
    </citation>
    <scope>NUCLEOTIDE SEQUENCE [LARGE SCALE GENOMIC DNA]</scope>
    <source>
        <strain evidence="10">A1462</strain>
    </source>
</reference>
<dbReference type="EC" id="2.5.1.74" evidence="8 9"/>
<proteinExistence type="inferred from homology"/>
<evidence type="ECO:0000256" key="4">
    <source>
        <dbReference type="ARBA" id="ARBA00022679"/>
    </source>
</evidence>
<dbReference type="Gene3D" id="1.10.357.140">
    <property type="entry name" value="UbiA prenyltransferase"/>
    <property type="match status" value="1"/>
</dbReference>
<dbReference type="NCBIfam" id="NF004751">
    <property type="entry name" value="PRK06080.1-3"/>
    <property type="match status" value="1"/>
</dbReference>
<keyword evidence="7 8" id="KW-0472">Membrane</keyword>
<comment type="catalytic activity">
    <reaction evidence="8">
        <text>an all-trans-polyprenyl diphosphate + 1,4-dihydroxy-2-naphthoate + H(+) = a 2-demethylmenaquinol + CO2 + diphosphate</text>
        <dbReference type="Rhea" id="RHEA:26478"/>
        <dbReference type="Rhea" id="RHEA-COMP:9563"/>
        <dbReference type="Rhea" id="RHEA-COMP:9564"/>
        <dbReference type="ChEBI" id="CHEBI:11173"/>
        <dbReference type="ChEBI" id="CHEBI:15378"/>
        <dbReference type="ChEBI" id="CHEBI:16526"/>
        <dbReference type="ChEBI" id="CHEBI:33019"/>
        <dbReference type="ChEBI" id="CHEBI:55437"/>
        <dbReference type="ChEBI" id="CHEBI:58914"/>
        <dbReference type="EC" id="2.5.1.74"/>
    </reaction>
</comment>
<feature type="transmembrane region" description="Helical" evidence="8">
    <location>
        <begin position="266"/>
        <end position="286"/>
    </location>
</feature>
<accession>A0A370DF79</accession>
<evidence type="ECO:0000256" key="5">
    <source>
        <dbReference type="ARBA" id="ARBA00022692"/>
    </source>
</evidence>
<dbReference type="PANTHER" id="PTHR13929:SF0">
    <property type="entry name" value="UBIA PRENYLTRANSFERASE DOMAIN-CONTAINING PROTEIN 1"/>
    <property type="match status" value="1"/>
</dbReference>
<dbReference type="NCBIfam" id="TIGR00751">
    <property type="entry name" value="menA"/>
    <property type="match status" value="1"/>
</dbReference>
<protein>
    <recommendedName>
        <fullName evidence="8 9">1,4-dihydroxy-2-naphthoate octaprenyltransferase</fullName>
        <shortName evidence="8">DHNA-octaprenyltransferase</shortName>
        <ecNumber evidence="8 9">2.5.1.74</ecNumber>
    </recommendedName>
</protein>
<organism evidence="10 11">
    <name type="scientific">endosymbiont of Escarpia spicata</name>
    <dbReference type="NCBI Taxonomy" id="2200908"/>
    <lineage>
        <taxon>Bacteria</taxon>
        <taxon>Pseudomonadati</taxon>
        <taxon>Pseudomonadota</taxon>
        <taxon>Gammaproteobacteria</taxon>
        <taxon>sulfur-oxidizing symbionts</taxon>
    </lineage>
</organism>
<dbReference type="PANTHER" id="PTHR13929">
    <property type="entry name" value="1,4-DIHYDROXY-2-NAPHTHOATE OCTAPRENYLTRANSFERASE"/>
    <property type="match status" value="1"/>
</dbReference>
<dbReference type="CDD" id="cd13962">
    <property type="entry name" value="PT_UbiA_UBIAD1"/>
    <property type="match status" value="1"/>
</dbReference>
<keyword evidence="2 8" id="KW-0474">Menaquinone biosynthesis</keyword>
<keyword evidence="6 8" id="KW-1133">Transmembrane helix</keyword>
<evidence type="ECO:0000256" key="2">
    <source>
        <dbReference type="ARBA" id="ARBA00022428"/>
    </source>
</evidence>
<comment type="similarity">
    <text evidence="8">Belongs to the MenA family. Type 1 subfamily.</text>
</comment>
<keyword evidence="4 8" id="KW-0808">Transferase</keyword>
<gene>
    <name evidence="8" type="primary">menA</name>
    <name evidence="10" type="ORF">DIZ78_13710</name>
</gene>
<comment type="subcellular location">
    <subcellularLocation>
        <location evidence="8">Cell membrane</location>
        <topology evidence="8">Multi-pass membrane protein</topology>
    </subcellularLocation>
    <subcellularLocation>
        <location evidence="1">Membrane</location>
        <topology evidence="1">Multi-pass membrane protein</topology>
    </subcellularLocation>
</comment>
<comment type="caution">
    <text evidence="10">The sequence shown here is derived from an EMBL/GenBank/DDBJ whole genome shotgun (WGS) entry which is preliminary data.</text>
</comment>
<feature type="transmembrane region" description="Helical" evidence="8">
    <location>
        <begin position="143"/>
        <end position="161"/>
    </location>
</feature>
<evidence type="ECO:0000256" key="1">
    <source>
        <dbReference type="ARBA" id="ARBA00004141"/>
    </source>
</evidence>
<comment type="function">
    <text evidence="8">Conversion of 1,4-dihydroxy-2-naphthoate (DHNA) to demethylmenaquinone (DMK).</text>
</comment>
<dbReference type="InterPro" id="IPR026046">
    <property type="entry name" value="UBIAD1"/>
</dbReference>
<keyword evidence="11" id="KW-1185">Reference proteome</keyword>
<evidence type="ECO:0000313" key="10">
    <source>
        <dbReference type="EMBL" id="RDH83569.1"/>
    </source>
</evidence>
<dbReference type="InterPro" id="IPR044878">
    <property type="entry name" value="UbiA_sf"/>
</dbReference>
<comment type="pathway">
    <text evidence="8">Quinol/quinone metabolism; menaquinone biosynthesis; menaquinol from 1,4-dihydroxy-2-naphthoate: step 1/2.</text>
</comment>
<feature type="transmembrane region" description="Helical" evidence="8">
    <location>
        <begin position="167"/>
        <end position="186"/>
    </location>
</feature>
<name>A0A370DF79_9GAMM</name>
<dbReference type="InterPro" id="IPR004657">
    <property type="entry name" value="MenA"/>
</dbReference>
<evidence type="ECO:0000256" key="7">
    <source>
        <dbReference type="ARBA" id="ARBA00023136"/>
    </source>
</evidence>
<dbReference type="UniPathway" id="UPA00079">
    <property type="reaction ID" value="UER00168"/>
</dbReference>